<evidence type="ECO:0000313" key="1">
    <source>
        <dbReference type="EMBL" id="OEU18153.1"/>
    </source>
</evidence>
<dbReference type="InParanoid" id="A0A1E7FK36"/>
<sequence length="259" mass="29075">MSGKAVEFRLGVGGEGRRNLSDIRRSASTMASMSTGTDGCIGQPELSFKTTHSNDGSIDHDHILEVESSGKFTCHSRSCPGKYFPEYKDSRSCAFQCHDQNECLKSFGKELTTWRNELAASRIGLHVSHVTQTGTIKKKEHKMPNDHNSYTPSGFPYSYYCQYFAAAATVSTTFTAVIKEQEQKNDNPDGATIIDDDKTKLIEPRIKDYQVNRPWKEKHEIVLEVIGKYTDNTAEDIWDGGRFLENATKIKDNDVPDEC</sequence>
<reference evidence="1 2" key="1">
    <citation type="submission" date="2016-09" db="EMBL/GenBank/DDBJ databases">
        <title>Extensive genetic diversity and differential bi-allelic expression allows diatom success in the polar Southern Ocean.</title>
        <authorList>
            <consortium name="DOE Joint Genome Institute"/>
            <person name="Mock T."/>
            <person name="Otillar R.P."/>
            <person name="Strauss J."/>
            <person name="Dupont C."/>
            <person name="Frickenhaus S."/>
            <person name="Maumus F."/>
            <person name="Mcmullan M."/>
            <person name="Sanges R."/>
            <person name="Schmutz J."/>
            <person name="Toseland A."/>
            <person name="Valas R."/>
            <person name="Veluchamy A."/>
            <person name="Ward B.J."/>
            <person name="Allen A."/>
            <person name="Barry K."/>
            <person name="Falciatore A."/>
            <person name="Ferrante M."/>
            <person name="Fortunato A.E."/>
            <person name="Gloeckner G."/>
            <person name="Gruber A."/>
            <person name="Hipkin R."/>
            <person name="Janech M."/>
            <person name="Kroth P."/>
            <person name="Leese F."/>
            <person name="Lindquist E."/>
            <person name="Lyon B.R."/>
            <person name="Martin J."/>
            <person name="Mayer C."/>
            <person name="Parker M."/>
            <person name="Quesneville H."/>
            <person name="Raymond J."/>
            <person name="Uhlig C."/>
            <person name="Valentin K.U."/>
            <person name="Worden A.Z."/>
            <person name="Armbrust E.V."/>
            <person name="Bowler C."/>
            <person name="Green B."/>
            <person name="Moulton V."/>
            <person name="Van Oosterhout C."/>
            <person name="Grigoriev I."/>
        </authorList>
    </citation>
    <scope>NUCLEOTIDE SEQUENCE [LARGE SCALE GENOMIC DNA]</scope>
    <source>
        <strain evidence="1 2">CCMP1102</strain>
    </source>
</reference>
<keyword evidence="2" id="KW-1185">Reference proteome</keyword>
<gene>
    <name evidence="1" type="ORF">FRACYDRAFT_238585</name>
</gene>
<dbReference type="AlphaFoldDB" id="A0A1E7FK36"/>
<name>A0A1E7FK36_9STRA</name>
<protein>
    <submittedName>
        <fullName evidence="1">Uncharacterized protein</fullName>
    </submittedName>
</protein>
<organism evidence="1 2">
    <name type="scientific">Fragilariopsis cylindrus CCMP1102</name>
    <dbReference type="NCBI Taxonomy" id="635003"/>
    <lineage>
        <taxon>Eukaryota</taxon>
        <taxon>Sar</taxon>
        <taxon>Stramenopiles</taxon>
        <taxon>Ochrophyta</taxon>
        <taxon>Bacillariophyta</taxon>
        <taxon>Bacillariophyceae</taxon>
        <taxon>Bacillariophycidae</taxon>
        <taxon>Bacillariales</taxon>
        <taxon>Bacillariaceae</taxon>
        <taxon>Fragilariopsis</taxon>
    </lineage>
</organism>
<evidence type="ECO:0000313" key="2">
    <source>
        <dbReference type="Proteomes" id="UP000095751"/>
    </source>
</evidence>
<dbReference type="KEGG" id="fcy:FRACYDRAFT_238585"/>
<dbReference type="EMBL" id="KV784357">
    <property type="protein sequence ID" value="OEU18153.1"/>
    <property type="molecule type" value="Genomic_DNA"/>
</dbReference>
<proteinExistence type="predicted"/>
<accession>A0A1E7FK36</accession>
<dbReference type="Proteomes" id="UP000095751">
    <property type="component" value="Unassembled WGS sequence"/>
</dbReference>